<feature type="transmembrane region" description="Helical" evidence="1">
    <location>
        <begin position="46"/>
        <end position="66"/>
    </location>
</feature>
<sequence>MAKVHASSAVEFRRSPRRRLVAAVVALLLLTAVVTAVTVLQHRQWWEVLLLYGPAGIGGAVVTRAVRKHQPRLPLRLTDTALELIIPDGSTLAIDLSDIARARVRGWLEPRLTVEPVDPQRTRPPLKAHQ</sequence>
<keyword evidence="1" id="KW-0472">Membrane</keyword>
<protein>
    <submittedName>
        <fullName evidence="2">Uncharacterized protein</fullName>
    </submittedName>
</protein>
<dbReference type="AlphaFoldDB" id="A0A317JSV7"/>
<proteinExistence type="predicted"/>
<dbReference type="OrthoDB" id="3403572at2"/>
<evidence type="ECO:0000256" key="1">
    <source>
        <dbReference type="SAM" id="Phobius"/>
    </source>
</evidence>
<name>A0A317JSV7_9ACTN</name>
<keyword evidence="3" id="KW-1185">Reference proteome</keyword>
<evidence type="ECO:0000313" key="3">
    <source>
        <dbReference type="Proteomes" id="UP000245683"/>
    </source>
</evidence>
<keyword evidence="1" id="KW-0812">Transmembrane</keyword>
<organism evidence="2 3">
    <name type="scientific">Micromonospora globispora</name>
    <dbReference type="NCBI Taxonomy" id="1450148"/>
    <lineage>
        <taxon>Bacteria</taxon>
        <taxon>Bacillati</taxon>
        <taxon>Actinomycetota</taxon>
        <taxon>Actinomycetes</taxon>
        <taxon>Micromonosporales</taxon>
        <taxon>Micromonosporaceae</taxon>
        <taxon>Micromonospora</taxon>
    </lineage>
</organism>
<reference evidence="3" key="1">
    <citation type="submission" date="2018-05" db="EMBL/GenBank/DDBJ databases">
        <title>Micromonospora globispora sp. nov. and Micromonospora rugosa sp. nov., isolated from marine sediment.</title>
        <authorList>
            <person name="Carro L."/>
            <person name="Aysel V."/>
            <person name="Cetin D."/>
            <person name="Igual J.M."/>
            <person name="Klenk H.-P."/>
            <person name="Trujillo M.E."/>
            <person name="Sahin N."/>
        </authorList>
    </citation>
    <scope>NUCLEOTIDE SEQUENCE [LARGE SCALE GENOMIC DNA]</scope>
    <source>
        <strain evidence="3">S2904</strain>
    </source>
</reference>
<dbReference type="EMBL" id="QGSV01000383">
    <property type="protein sequence ID" value="PWU43861.1"/>
    <property type="molecule type" value="Genomic_DNA"/>
</dbReference>
<comment type="caution">
    <text evidence="2">The sequence shown here is derived from an EMBL/GenBank/DDBJ whole genome shotgun (WGS) entry which is preliminary data.</text>
</comment>
<dbReference type="RefSeq" id="WP_109947726.1">
    <property type="nucleotide sequence ID" value="NZ_QGGF01000256.1"/>
</dbReference>
<gene>
    <name evidence="2" type="ORF">DLJ46_29110</name>
</gene>
<accession>A0A317JSV7</accession>
<evidence type="ECO:0000313" key="2">
    <source>
        <dbReference type="EMBL" id="PWU43861.1"/>
    </source>
</evidence>
<keyword evidence="1" id="KW-1133">Transmembrane helix</keyword>
<dbReference type="Proteomes" id="UP000245683">
    <property type="component" value="Unassembled WGS sequence"/>
</dbReference>